<dbReference type="GO" id="GO:0008270">
    <property type="term" value="F:zinc ion binding"/>
    <property type="evidence" value="ECO:0007669"/>
    <property type="project" value="InterPro"/>
</dbReference>
<feature type="domain" description="HNH nuclease" evidence="1">
    <location>
        <begin position="16"/>
        <end position="69"/>
    </location>
</feature>
<organism evidence="2 3">
    <name type="scientific">Bordetella genomosp. 7</name>
    <dbReference type="NCBI Taxonomy" id="1416805"/>
    <lineage>
        <taxon>Bacteria</taxon>
        <taxon>Pseudomonadati</taxon>
        <taxon>Pseudomonadota</taxon>
        <taxon>Betaproteobacteria</taxon>
        <taxon>Burkholderiales</taxon>
        <taxon>Alcaligenaceae</taxon>
        <taxon>Bordetella</taxon>
    </lineage>
</organism>
<proteinExistence type="predicted"/>
<gene>
    <name evidence="2" type="ORF">CAL19_12725</name>
</gene>
<name>A0A261QYU0_9BORD</name>
<sequence>MSEPSEDRLRGRKLQQTRLRIWAHDPRCARCRTLTDYPSGFELDHIAPVHKGGSNEDENLQVLCHECHEAKTADDLGRRYRSRIGLDGWPADPRKKSGEGWVKS</sequence>
<reference evidence="3" key="1">
    <citation type="submission" date="2017-05" db="EMBL/GenBank/DDBJ databases">
        <title>Complete and WGS of Bordetella genogroups.</title>
        <authorList>
            <person name="Spilker T."/>
            <person name="Lipuma J."/>
        </authorList>
    </citation>
    <scope>NUCLEOTIDE SEQUENCE [LARGE SCALE GENOMIC DNA]</scope>
    <source>
        <strain evidence="3">AU18089</strain>
    </source>
</reference>
<accession>A0A261QYU0</accession>
<dbReference type="CDD" id="cd00085">
    <property type="entry name" value="HNHc"/>
    <property type="match status" value="1"/>
</dbReference>
<dbReference type="AlphaFoldDB" id="A0A261QYU0"/>
<dbReference type="EMBL" id="NEVK01000006">
    <property type="protein sequence ID" value="OZI17939.1"/>
    <property type="molecule type" value="Genomic_DNA"/>
</dbReference>
<evidence type="ECO:0000313" key="2">
    <source>
        <dbReference type="EMBL" id="OZI17939.1"/>
    </source>
</evidence>
<dbReference type="GO" id="GO:0003676">
    <property type="term" value="F:nucleic acid binding"/>
    <property type="evidence" value="ECO:0007669"/>
    <property type="project" value="InterPro"/>
</dbReference>
<evidence type="ECO:0000313" key="3">
    <source>
        <dbReference type="Proteomes" id="UP000216947"/>
    </source>
</evidence>
<dbReference type="Pfam" id="PF01844">
    <property type="entry name" value="HNH"/>
    <property type="match status" value="1"/>
</dbReference>
<comment type="caution">
    <text evidence="2">The sequence shown here is derived from an EMBL/GenBank/DDBJ whole genome shotgun (WGS) entry which is preliminary data.</text>
</comment>
<evidence type="ECO:0000259" key="1">
    <source>
        <dbReference type="SMART" id="SM00507"/>
    </source>
</evidence>
<dbReference type="GO" id="GO:0004519">
    <property type="term" value="F:endonuclease activity"/>
    <property type="evidence" value="ECO:0007669"/>
    <property type="project" value="InterPro"/>
</dbReference>
<dbReference type="Proteomes" id="UP000216947">
    <property type="component" value="Unassembled WGS sequence"/>
</dbReference>
<dbReference type="SMART" id="SM00507">
    <property type="entry name" value="HNHc"/>
    <property type="match status" value="1"/>
</dbReference>
<protein>
    <recommendedName>
        <fullName evidence="1">HNH nuclease domain-containing protein</fullName>
    </recommendedName>
</protein>
<dbReference type="InterPro" id="IPR003615">
    <property type="entry name" value="HNH_nuc"/>
</dbReference>
<dbReference type="RefSeq" id="WP_094796962.1">
    <property type="nucleotide sequence ID" value="NZ_NEVK01000006.1"/>
</dbReference>
<keyword evidence="3" id="KW-1185">Reference proteome</keyword>
<dbReference type="InterPro" id="IPR002711">
    <property type="entry name" value="HNH"/>
</dbReference>
<dbReference type="Gene3D" id="1.10.30.50">
    <property type="match status" value="1"/>
</dbReference>